<dbReference type="PATRIC" id="fig|43658.6.peg.2651"/>
<organism evidence="4 5">
    <name type="scientific">Pseudoalteromonas rubra</name>
    <dbReference type="NCBI Taxonomy" id="43658"/>
    <lineage>
        <taxon>Bacteria</taxon>
        <taxon>Pseudomonadati</taxon>
        <taxon>Pseudomonadota</taxon>
        <taxon>Gammaproteobacteria</taxon>
        <taxon>Alteromonadales</taxon>
        <taxon>Pseudoalteromonadaceae</taxon>
        <taxon>Pseudoalteromonas</taxon>
    </lineage>
</organism>
<dbReference type="Gene3D" id="3.30.300.30">
    <property type="match status" value="1"/>
</dbReference>
<name>A0A0L0EN03_9GAMM</name>
<dbReference type="Proteomes" id="UP000036850">
    <property type="component" value="Unassembled WGS sequence"/>
</dbReference>
<dbReference type="PANTHER" id="PTHR44845:SF6">
    <property type="entry name" value="BETA-ALANINE-ACTIVATING ENZYME"/>
    <property type="match status" value="1"/>
</dbReference>
<keyword evidence="1" id="KW-0596">Phosphopantetheine</keyword>
<reference evidence="5" key="1">
    <citation type="submission" date="2015-07" db="EMBL/GenBank/DDBJ databases">
        <title>Draft genome sequence of a Pseudoalteromonas rubra strain, OCN096, isolated from Kaneohe Bay, Oahu, Hawaii.</title>
        <authorList>
            <person name="Beurmann S."/>
            <person name="Ushijima B."/>
            <person name="Belcaid M."/>
            <person name="Callahan S.M."/>
            <person name="Aeby G.S."/>
        </authorList>
    </citation>
    <scope>NUCLEOTIDE SEQUENCE [LARGE SCALE GENOMIC DNA]</scope>
    <source>
        <strain evidence="5">OCN096</strain>
    </source>
</reference>
<proteinExistence type="predicted"/>
<dbReference type="AlphaFoldDB" id="A0A0L0EN03"/>
<dbReference type="InterPro" id="IPR025110">
    <property type="entry name" value="AMP-bd_C"/>
</dbReference>
<evidence type="ECO:0000313" key="4">
    <source>
        <dbReference type="EMBL" id="KNC65862.1"/>
    </source>
</evidence>
<evidence type="ECO:0000256" key="1">
    <source>
        <dbReference type="ARBA" id="ARBA00022450"/>
    </source>
</evidence>
<protein>
    <recommendedName>
        <fullName evidence="3">AMP-binding enzyme C-terminal domain-containing protein</fullName>
    </recommendedName>
</protein>
<dbReference type="Gene3D" id="2.30.38.10">
    <property type="entry name" value="Luciferase, Domain 3"/>
    <property type="match status" value="1"/>
</dbReference>
<evidence type="ECO:0000313" key="5">
    <source>
        <dbReference type="Proteomes" id="UP000036850"/>
    </source>
</evidence>
<dbReference type="PANTHER" id="PTHR44845">
    <property type="entry name" value="CARRIER DOMAIN-CONTAINING PROTEIN"/>
    <property type="match status" value="1"/>
</dbReference>
<sequence>MLTAERFIPNPLAGQSEERLYRTGDLARLNAQGQYEYLGRCDDQVQIRGHRIELGEVQHALLTNPAINDACVLAASKRHGEVLVAYLVTLVPLSDETIRAELLKVVPEYMVPAYLSRCPRCL</sequence>
<evidence type="ECO:0000256" key="2">
    <source>
        <dbReference type="ARBA" id="ARBA00022553"/>
    </source>
</evidence>
<dbReference type="EMBL" id="LFZX01000216">
    <property type="protein sequence ID" value="KNC65862.1"/>
    <property type="molecule type" value="Genomic_DNA"/>
</dbReference>
<dbReference type="SUPFAM" id="SSF56801">
    <property type="entry name" value="Acetyl-CoA synthetase-like"/>
    <property type="match status" value="1"/>
</dbReference>
<dbReference type="OrthoDB" id="9757559at2"/>
<evidence type="ECO:0000259" key="3">
    <source>
        <dbReference type="Pfam" id="PF13193"/>
    </source>
</evidence>
<gene>
    <name evidence="4" type="ORF">AC626_20500</name>
</gene>
<dbReference type="InterPro" id="IPR045851">
    <property type="entry name" value="AMP-bd_C_sf"/>
</dbReference>
<feature type="domain" description="AMP-binding enzyme C-terminal" evidence="3">
    <location>
        <begin position="56"/>
        <end position="115"/>
    </location>
</feature>
<dbReference type="Pfam" id="PF13193">
    <property type="entry name" value="AMP-binding_C"/>
    <property type="match status" value="1"/>
</dbReference>
<comment type="caution">
    <text evidence="4">The sequence shown here is derived from an EMBL/GenBank/DDBJ whole genome shotgun (WGS) entry which is preliminary data.</text>
</comment>
<accession>A0A0L0EN03</accession>
<keyword evidence="2" id="KW-0597">Phosphoprotein</keyword>